<keyword evidence="2" id="KW-1185">Reference proteome</keyword>
<proteinExistence type="predicted"/>
<dbReference type="HOGENOM" id="CLU_2635432_0_0_6"/>
<protein>
    <submittedName>
        <fullName evidence="1">Uncharacterized protein</fullName>
    </submittedName>
</protein>
<evidence type="ECO:0000313" key="2">
    <source>
        <dbReference type="Proteomes" id="UP000030341"/>
    </source>
</evidence>
<reference evidence="1 2" key="1">
    <citation type="submission" date="2014-11" db="EMBL/GenBank/DDBJ databases">
        <title>Complete Genome Sequence of Pseudoalteromonas sp. Strain OCN003 Isolated from Kaneohe Bay, Oahu, Hawaii.</title>
        <authorList>
            <person name="Beurmann S."/>
            <person name="Videau P."/>
            <person name="Ushijima B."/>
            <person name="Smith A.M."/>
            <person name="Aeby G.S."/>
            <person name="Callahan S.M."/>
            <person name="Belcaid M."/>
        </authorList>
    </citation>
    <scope>NUCLEOTIDE SEQUENCE [LARGE SCALE GENOMIC DNA]</scope>
    <source>
        <strain evidence="1 2">OCN003</strain>
    </source>
</reference>
<name>A0A0A7EBS8_9GAMM</name>
<sequence length="77" mass="8805">MLAKSGVLSLITVTDESLDRIKIADFCDIFVTLLVYFKKTILALSFKTYLLHFYSHHTGATRDLFGASNWCKTRKET</sequence>
<dbReference type="Proteomes" id="UP000030341">
    <property type="component" value="Chromosome 1"/>
</dbReference>
<gene>
    <name evidence="1" type="ORF">OM33_01785</name>
</gene>
<accession>A0A0A7EBS8</accession>
<dbReference type="STRING" id="1348114.OM33_01785"/>
<evidence type="ECO:0000313" key="1">
    <source>
        <dbReference type="EMBL" id="AIY64024.1"/>
    </source>
</evidence>
<organism evidence="1 2">
    <name type="scientific">Pseudoalteromonas piratica</name>
    <dbReference type="NCBI Taxonomy" id="1348114"/>
    <lineage>
        <taxon>Bacteria</taxon>
        <taxon>Pseudomonadati</taxon>
        <taxon>Pseudomonadota</taxon>
        <taxon>Gammaproteobacteria</taxon>
        <taxon>Alteromonadales</taxon>
        <taxon>Pseudoalteromonadaceae</taxon>
        <taxon>Pseudoalteromonas</taxon>
    </lineage>
</organism>
<dbReference type="KEGG" id="pseo:OM33_01785"/>
<dbReference type="EMBL" id="CP009888">
    <property type="protein sequence ID" value="AIY64024.1"/>
    <property type="molecule type" value="Genomic_DNA"/>
</dbReference>
<dbReference type="AlphaFoldDB" id="A0A0A7EBS8"/>